<dbReference type="GO" id="GO:0005737">
    <property type="term" value="C:cytoplasm"/>
    <property type="evidence" value="ECO:0000318"/>
    <property type="project" value="GO_Central"/>
</dbReference>
<dbReference type="GO" id="GO:0001947">
    <property type="term" value="P:heart looping"/>
    <property type="evidence" value="ECO:0000318"/>
    <property type="project" value="GO_Central"/>
</dbReference>
<dbReference type="CTD" id="55036"/>
<dbReference type="FunCoup" id="H2L931">
    <property type="interactions" value="60"/>
</dbReference>
<feature type="coiled-coil region" evidence="1">
    <location>
        <begin position="162"/>
        <end position="210"/>
    </location>
</feature>
<dbReference type="GeneID" id="101158665"/>
<dbReference type="eggNOG" id="ENOG502QQ91">
    <property type="taxonomic scope" value="Eukaryota"/>
</dbReference>
<dbReference type="Bgee" id="ENSORLG00000001899">
    <property type="expression patterns" value="Expressed in testis and 6 other cell types or tissues"/>
</dbReference>
<dbReference type="STRING" id="8090.ENSORLP00000002365"/>
<dbReference type="InterPro" id="IPR037386">
    <property type="entry name" value="CCDC40"/>
</dbReference>
<dbReference type="GO" id="GO:0005576">
    <property type="term" value="C:extracellular region"/>
    <property type="evidence" value="ECO:0007669"/>
    <property type="project" value="GOC"/>
</dbReference>
<dbReference type="PANTHER" id="PTHR16275">
    <property type="entry name" value="COILED-COIL DOMAIN-CONTAINING PROTEIN 40"/>
    <property type="match status" value="1"/>
</dbReference>
<dbReference type="GO" id="GO:0003146">
    <property type="term" value="P:heart jogging"/>
    <property type="evidence" value="ECO:0007669"/>
    <property type="project" value="Ensembl"/>
</dbReference>
<evidence type="ECO:0000313" key="4">
    <source>
        <dbReference type="Proteomes" id="UP000001038"/>
    </source>
</evidence>
<feature type="coiled-coil region" evidence="1">
    <location>
        <begin position="743"/>
        <end position="770"/>
    </location>
</feature>
<gene>
    <name evidence="3" type="primary">ccdc40</name>
</gene>
<dbReference type="GeneTree" id="ENSGT00440000035688"/>
<dbReference type="GO" id="GO:0060287">
    <property type="term" value="P:epithelial cilium movement involved in determination of left/right asymmetry"/>
    <property type="evidence" value="ECO:0000318"/>
    <property type="project" value="GO_Central"/>
</dbReference>
<name>H2L931_ORYLA</name>
<feature type="coiled-coil region" evidence="1">
    <location>
        <begin position="102"/>
        <end position="129"/>
    </location>
</feature>
<feature type="coiled-coil region" evidence="1">
    <location>
        <begin position="682"/>
        <end position="716"/>
    </location>
</feature>
<dbReference type="GO" id="GO:0005929">
    <property type="term" value="C:cilium"/>
    <property type="evidence" value="ECO:0000318"/>
    <property type="project" value="GO_Central"/>
</dbReference>
<organism evidence="3 4">
    <name type="scientific">Oryzias latipes</name>
    <name type="common">Japanese rice fish</name>
    <name type="synonym">Japanese killifish</name>
    <dbReference type="NCBI Taxonomy" id="8090"/>
    <lineage>
        <taxon>Eukaryota</taxon>
        <taxon>Metazoa</taxon>
        <taxon>Chordata</taxon>
        <taxon>Craniata</taxon>
        <taxon>Vertebrata</taxon>
        <taxon>Euteleostomi</taxon>
        <taxon>Actinopterygii</taxon>
        <taxon>Neopterygii</taxon>
        <taxon>Teleostei</taxon>
        <taxon>Neoteleostei</taxon>
        <taxon>Acanthomorphata</taxon>
        <taxon>Ovalentaria</taxon>
        <taxon>Atherinomorphae</taxon>
        <taxon>Beloniformes</taxon>
        <taxon>Adrianichthyidae</taxon>
        <taxon>Oryziinae</taxon>
        <taxon>Oryzias</taxon>
    </lineage>
</organism>
<dbReference type="OrthoDB" id="188741at2759"/>
<dbReference type="GO" id="GO:0048793">
    <property type="term" value="P:pronephros development"/>
    <property type="evidence" value="ECO:0007669"/>
    <property type="project" value="Ensembl"/>
</dbReference>
<feature type="region of interest" description="Disordered" evidence="2">
    <location>
        <begin position="1"/>
        <end position="53"/>
    </location>
</feature>
<reference evidence="3 4" key="1">
    <citation type="journal article" date="2007" name="Nature">
        <title>The medaka draft genome and insights into vertebrate genome evolution.</title>
        <authorList>
            <person name="Kasahara M."/>
            <person name="Naruse K."/>
            <person name="Sasaki S."/>
            <person name="Nakatani Y."/>
            <person name="Qu W."/>
            <person name="Ahsan B."/>
            <person name="Yamada T."/>
            <person name="Nagayasu Y."/>
            <person name="Doi K."/>
            <person name="Kasai Y."/>
            <person name="Jindo T."/>
            <person name="Kobayashi D."/>
            <person name="Shimada A."/>
            <person name="Toyoda A."/>
            <person name="Kuroki Y."/>
            <person name="Fujiyama A."/>
            <person name="Sasaki T."/>
            <person name="Shimizu A."/>
            <person name="Asakawa S."/>
            <person name="Shimizu N."/>
            <person name="Hashimoto S."/>
            <person name="Yang J."/>
            <person name="Lee Y."/>
            <person name="Matsushima K."/>
            <person name="Sugano S."/>
            <person name="Sakaizumi M."/>
            <person name="Narita T."/>
            <person name="Ohishi K."/>
            <person name="Haga S."/>
            <person name="Ohta F."/>
            <person name="Nomoto H."/>
            <person name="Nogata K."/>
            <person name="Morishita T."/>
            <person name="Endo T."/>
            <person name="Shin-I T."/>
            <person name="Takeda H."/>
            <person name="Morishita S."/>
            <person name="Kohara Y."/>
        </authorList>
    </citation>
    <scope>NUCLEOTIDE SEQUENCE [LARGE SCALE GENOMIC DNA]</scope>
    <source>
        <strain evidence="3 4">Hd-rR</strain>
    </source>
</reference>
<reference evidence="3" key="2">
    <citation type="submission" date="2025-08" db="UniProtKB">
        <authorList>
            <consortium name="Ensembl"/>
        </authorList>
    </citation>
    <scope>IDENTIFICATION</scope>
    <source>
        <strain evidence="3">Hd-rR</strain>
    </source>
</reference>
<feature type="coiled-coil region" evidence="1">
    <location>
        <begin position="805"/>
        <end position="832"/>
    </location>
</feature>
<dbReference type="Ensembl" id="ENSORLT00000002366.2">
    <property type="protein sequence ID" value="ENSORLP00000002365.2"/>
    <property type="gene ID" value="ENSORLG00000001899.2"/>
</dbReference>
<proteinExistence type="predicted"/>
<feature type="coiled-coil region" evidence="1">
    <location>
        <begin position="407"/>
        <end position="497"/>
    </location>
</feature>
<evidence type="ECO:0000256" key="2">
    <source>
        <dbReference type="SAM" id="MobiDB-lite"/>
    </source>
</evidence>
<protein>
    <submittedName>
        <fullName evidence="3">Coiled-coil domain 40 molecular ruler complex subunit</fullName>
    </submittedName>
</protein>
<dbReference type="KEGG" id="ola:101158665"/>
<feature type="coiled-coil region" evidence="1">
    <location>
        <begin position="601"/>
        <end position="649"/>
    </location>
</feature>
<dbReference type="RefSeq" id="XP_011483882.2">
    <property type="nucleotide sequence ID" value="XM_011485580.3"/>
</dbReference>
<evidence type="ECO:0000313" key="3">
    <source>
        <dbReference type="Ensembl" id="ENSORLP00000002365.2"/>
    </source>
</evidence>
<dbReference type="Proteomes" id="UP000001038">
    <property type="component" value="Chromosome 1"/>
</dbReference>
<accession>H2L931</accession>
<feature type="compositionally biased region" description="Basic and acidic residues" evidence="2">
    <location>
        <begin position="1"/>
        <end position="11"/>
    </location>
</feature>
<dbReference type="AlphaFoldDB" id="H2L931"/>
<sequence>MEESSNTREEGEGPEPSGGDGAAAALSSEDFSAVQPEELVPQSDPEPCAGERHAEVQENVSLALLSPHLSGLNTSEDMMDSESPQEEFIILDYEHPLISRYAAALSRQLQNQLERINLTLNEKVAAEKEQDSGKNEVCIQMYKIQEQLARGQNRLEAGHQARAEAEARRLQAQDQLQETESRYSNVSGLNSQATAKVSKLQTELDRAMQDLIFTQRVSEELNSKVKTMNNVRHKAGAKKAHAEEELLNQDLYIDRLTKEMFRLTERNTMHQLYTEAQAEETLTGREALCEAEADMELLLIKHKQLLQQWNSSLRTIMRQSEALCAMQEAARSVKNEVIVMKREMEGYKKSNSEEQEKNEKLTMQLNWFEIDCTTSEKQISQKRAQKEAIQAHYSACLRTLDETTRTLDILTKESHLYESELSEQRKQLEKQSALRLELEDKVTTKMQQKLTNDRTAKHYQQLNTKMTALKKEKMHQVHLLENELLAVRLESQNLEEHLTSLAFTQKALNDKIADYNKTLTLNQAKLSSLLQDIEQNWAAVNHCNKKIAQIMLNTEREDLSPLQVKIKDVQSEIETIAAHIQKEQQLWMKQQSTFLEMIQENDAKAREIRKLQTEQTGLEQRRIRLQSQVNVAEREVAEQEEHLNSLRRDLLSLICLLGRNQHLSQAVEYENTLMEADFIHALREAERESITTQTMLEEAQEETQMLINSLLEAERRILLWDKKTQILKETRTALELLMKDDEIQKTKDDIHHLELRATQLRKQQERLIRESEAIVDKRESIVRRREAVAHAPPKQNTEGELQRSIKFLRSKCQEAQKHLVEFEHTVRELQENQVSLTDGLVQERLQLSELLSTGNMLDSEMVNIRDTKDRSSARLVVLQSRNKKLQLVSEGTYKASSSSQTVEAVLRDQMAAVRDVSSILSNACQEFPQHQEALWKVSRVLAVHTEGSLS</sequence>
<dbReference type="GO" id="GO:0035082">
    <property type="term" value="P:axoneme assembly"/>
    <property type="evidence" value="ECO:0000318"/>
    <property type="project" value="GO_Central"/>
</dbReference>
<dbReference type="HOGENOM" id="CLU_008826_2_0_1"/>
<keyword evidence="1" id="KW-0175">Coiled coil</keyword>
<dbReference type="PANTHER" id="PTHR16275:SF8">
    <property type="entry name" value="COILED-COIL DOMAIN-CONTAINING PROTEIN 40"/>
    <property type="match status" value="1"/>
</dbReference>
<reference evidence="3" key="3">
    <citation type="submission" date="2025-09" db="UniProtKB">
        <authorList>
            <consortium name="Ensembl"/>
        </authorList>
    </citation>
    <scope>IDENTIFICATION</scope>
    <source>
        <strain evidence="3">Hd-rR</strain>
    </source>
</reference>
<keyword evidence="4" id="KW-1185">Reference proteome</keyword>
<dbReference type="InParanoid" id="H2L931"/>
<evidence type="ECO:0000256" key="1">
    <source>
        <dbReference type="SAM" id="Coils"/>
    </source>
</evidence>